<evidence type="ECO:0000313" key="2">
    <source>
        <dbReference type="EMBL" id="MBW0576267.1"/>
    </source>
</evidence>
<keyword evidence="3" id="KW-1185">Reference proteome</keyword>
<comment type="caution">
    <text evidence="2">The sequence shown here is derived from an EMBL/GenBank/DDBJ whole genome shotgun (WGS) entry which is preliminary data.</text>
</comment>
<dbReference type="Proteomes" id="UP000765509">
    <property type="component" value="Unassembled WGS sequence"/>
</dbReference>
<reference evidence="2" key="1">
    <citation type="submission" date="2021-03" db="EMBL/GenBank/DDBJ databases">
        <title>Draft genome sequence of rust myrtle Austropuccinia psidii MF-1, a brazilian biotype.</title>
        <authorList>
            <person name="Quecine M.C."/>
            <person name="Pachon D.M.R."/>
            <person name="Bonatelli M.L."/>
            <person name="Correr F.H."/>
            <person name="Franceschini L.M."/>
            <person name="Leite T.F."/>
            <person name="Margarido G.R.A."/>
            <person name="Almeida C.A."/>
            <person name="Ferrarezi J.A."/>
            <person name="Labate C.A."/>
        </authorList>
    </citation>
    <scope>NUCLEOTIDE SEQUENCE</scope>
    <source>
        <strain evidence="2">MF-1</strain>
    </source>
</reference>
<dbReference type="EMBL" id="AVOT02097978">
    <property type="protein sequence ID" value="MBW0576267.1"/>
    <property type="molecule type" value="Genomic_DNA"/>
</dbReference>
<proteinExistence type="predicted"/>
<evidence type="ECO:0000313" key="3">
    <source>
        <dbReference type="Proteomes" id="UP000765509"/>
    </source>
</evidence>
<accession>A0A9Q3K8I5</accession>
<evidence type="ECO:0000256" key="1">
    <source>
        <dbReference type="SAM" id="MobiDB-lite"/>
    </source>
</evidence>
<organism evidence="2 3">
    <name type="scientific">Austropuccinia psidii MF-1</name>
    <dbReference type="NCBI Taxonomy" id="1389203"/>
    <lineage>
        <taxon>Eukaryota</taxon>
        <taxon>Fungi</taxon>
        <taxon>Dikarya</taxon>
        <taxon>Basidiomycota</taxon>
        <taxon>Pucciniomycotina</taxon>
        <taxon>Pucciniomycetes</taxon>
        <taxon>Pucciniales</taxon>
        <taxon>Sphaerophragmiaceae</taxon>
        <taxon>Austropuccinia</taxon>
    </lineage>
</organism>
<dbReference type="AlphaFoldDB" id="A0A9Q3K8I5"/>
<feature type="region of interest" description="Disordered" evidence="1">
    <location>
        <begin position="110"/>
        <end position="133"/>
    </location>
</feature>
<sequence length="133" mass="14347">MLTRLHPHPGETLTLPPISALTTTYPSAPPPHILPGLQSLQCCGALKLCLRHCPHPPLCLLAPAAYHPYACEVPSLHAYEVAYHPYAGILLPNMPPMLLTILTLAVPSQHASDTPHHPSPPGCHRGSYGRKRA</sequence>
<protein>
    <submittedName>
        <fullName evidence="2">Uncharacterized protein</fullName>
    </submittedName>
</protein>
<name>A0A9Q3K8I5_9BASI</name>
<gene>
    <name evidence="2" type="ORF">O181_115982</name>
</gene>